<organism evidence="3 4">
    <name type="scientific">Desulfonema ishimotonii</name>
    <dbReference type="NCBI Taxonomy" id="45657"/>
    <lineage>
        <taxon>Bacteria</taxon>
        <taxon>Pseudomonadati</taxon>
        <taxon>Thermodesulfobacteriota</taxon>
        <taxon>Desulfobacteria</taxon>
        <taxon>Desulfobacterales</taxon>
        <taxon>Desulfococcaceae</taxon>
        <taxon>Desulfonema</taxon>
    </lineage>
</organism>
<dbReference type="EMBL" id="BEXT01000001">
    <property type="protein sequence ID" value="GBC62791.1"/>
    <property type="molecule type" value="Genomic_DNA"/>
</dbReference>
<dbReference type="CDD" id="cd01292">
    <property type="entry name" value="metallo-dependent_hydrolases"/>
    <property type="match status" value="1"/>
</dbReference>
<evidence type="ECO:0000313" key="4">
    <source>
        <dbReference type="Proteomes" id="UP000288096"/>
    </source>
</evidence>
<dbReference type="InterPro" id="IPR032466">
    <property type="entry name" value="Metal_Hydrolase"/>
</dbReference>
<reference evidence="4" key="1">
    <citation type="submission" date="2017-11" db="EMBL/GenBank/DDBJ databases">
        <authorList>
            <person name="Watanabe M."/>
            <person name="Kojima H."/>
        </authorList>
    </citation>
    <scope>NUCLEOTIDE SEQUENCE [LARGE SCALE GENOMIC DNA]</scope>
    <source>
        <strain evidence="4">Tokyo 01</strain>
    </source>
</reference>
<dbReference type="InterPro" id="IPR006680">
    <property type="entry name" value="Amidohydro-rel"/>
</dbReference>
<sequence length="279" mass="30875">MVIDFHTHIFSRAIRDNRSARFPSEPAFKLLYDSPKSRLVGAEDALAMMDEQGVDKSVVFGFPWQDADTFRRENDYILEVVQKYPDRLIGLCCFDALNRAAAAETARCLDAGLSGVGELAFYENGIDEAARNALEPIMAICREKACPILIHTNEPVGHMYPGKSPNTLVQIYKLVKAFPENKIVLAHWGGGIFFYNLLKREAKDVLKNVWYDTAASPFLYDVDIYPTAQQLAGPDKVLFGTDYPLLKPKRYFGDIEKSGVSAADAAAICGGNAAALLNL</sequence>
<dbReference type="PANTHER" id="PTHR21240">
    <property type="entry name" value="2-AMINO-3-CARBOXYLMUCONATE-6-SEMIALDEHYDE DECARBOXYLASE"/>
    <property type="match status" value="1"/>
</dbReference>
<reference evidence="4" key="2">
    <citation type="submission" date="2019-01" db="EMBL/GenBank/DDBJ databases">
        <title>Genome sequence of Desulfonema ishimotonii strain Tokyo 01.</title>
        <authorList>
            <person name="Fukui M."/>
        </authorList>
    </citation>
    <scope>NUCLEOTIDE SEQUENCE [LARGE SCALE GENOMIC DNA]</scope>
    <source>
        <strain evidence="4">Tokyo 01</strain>
    </source>
</reference>
<dbReference type="OrthoDB" id="1407586at2"/>
<keyword evidence="3" id="KW-0378">Hydrolase</keyword>
<comment type="caution">
    <text evidence="3">The sequence shown here is derived from an EMBL/GenBank/DDBJ whole genome shotgun (WGS) entry which is preliminary data.</text>
</comment>
<keyword evidence="1" id="KW-0456">Lyase</keyword>
<gene>
    <name evidence="3" type="ORF">DENIS_3768</name>
</gene>
<dbReference type="PANTHER" id="PTHR21240:SF28">
    <property type="entry name" value="ISO-OROTATE DECARBOXYLASE (EUROFUNG)"/>
    <property type="match status" value="1"/>
</dbReference>
<dbReference type="GO" id="GO:0016787">
    <property type="term" value="F:hydrolase activity"/>
    <property type="evidence" value="ECO:0007669"/>
    <property type="project" value="UniProtKB-KW"/>
</dbReference>
<dbReference type="AlphaFoldDB" id="A0A401G0Q2"/>
<proteinExistence type="predicted"/>
<dbReference type="Proteomes" id="UP000288096">
    <property type="component" value="Unassembled WGS sequence"/>
</dbReference>
<evidence type="ECO:0000313" key="3">
    <source>
        <dbReference type="EMBL" id="GBC62791.1"/>
    </source>
</evidence>
<dbReference type="GO" id="GO:0019748">
    <property type="term" value="P:secondary metabolic process"/>
    <property type="evidence" value="ECO:0007669"/>
    <property type="project" value="TreeGrafter"/>
</dbReference>
<evidence type="ECO:0000259" key="2">
    <source>
        <dbReference type="Pfam" id="PF04909"/>
    </source>
</evidence>
<evidence type="ECO:0000256" key="1">
    <source>
        <dbReference type="ARBA" id="ARBA00023239"/>
    </source>
</evidence>
<protein>
    <submittedName>
        <fullName evidence="3">Amidohydrolase</fullName>
    </submittedName>
</protein>
<dbReference type="SUPFAM" id="SSF51556">
    <property type="entry name" value="Metallo-dependent hydrolases"/>
    <property type="match status" value="1"/>
</dbReference>
<dbReference type="GO" id="GO:0005737">
    <property type="term" value="C:cytoplasm"/>
    <property type="evidence" value="ECO:0007669"/>
    <property type="project" value="TreeGrafter"/>
</dbReference>
<dbReference type="InterPro" id="IPR032465">
    <property type="entry name" value="ACMSD"/>
</dbReference>
<accession>A0A401G0Q2</accession>
<dbReference type="Gene3D" id="3.20.20.140">
    <property type="entry name" value="Metal-dependent hydrolases"/>
    <property type="match status" value="1"/>
</dbReference>
<dbReference type="GO" id="GO:0016831">
    <property type="term" value="F:carboxy-lyase activity"/>
    <property type="evidence" value="ECO:0007669"/>
    <property type="project" value="InterPro"/>
</dbReference>
<dbReference type="Pfam" id="PF04909">
    <property type="entry name" value="Amidohydro_2"/>
    <property type="match status" value="1"/>
</dbReference>
<feature type="domain" description="Amidohydrolase-related" evidence="2">
    <location>
        <begin position="3"/>
        <end position="279"/>
    </location>
</feature>
<dbReference type="RefSeq" id="WP_124329941.1">
    <property type="nucleotide sequence ID" value="NZ_BEXT01000001.1"/>
</dbReference>
<keyword evidence="4" id="KW-1185">Reference proteome</keyword>
<name>A0A401G0Q2_9BACT</name>